<dbReference type="Proteomes" id="UP001201163">
    <property type="component" value="Unassembled WGS sequence"/>
</dbReference>
<keyword evidence="2" id="KW-1185">Reference proteome</keyword>
<organism evidence="1 2">
    <name type="scientific">Lactarius akahatsu</name>
    <dbReference type="NCBI Taxonomy" id="416441"/>
    <lineage>
        <taxon>Eukaryota</taxon>
        <taxon>Fungi</taxon>
        <taxon>Dikarya</taxon>
        <taxon>Basidiomycota</taxon>
        <taxon>Agaricomycotina</taxon>
        <taxon>Agaricomycetes</taxon>
        <taxon>Russulales</taxon>
        <taxon>Russulaceae</taxon>
        <taxon>Lactarius</taxon>
    </lineage>
</organism>
<reference evidence="1" key="1">
    <citation type="submission" date="2022-01" db="EMBL/GenBank/DDBJ databases">
        <title>Comparative genomics reveals a dynamic genome evolution in the ectomycorrhizal milk-cap (Lactarius) mushrooms.</title>
        <authorList>
            <consortium name="DOE Joint Genome Institute"/>
            <person name="Lebreton A."/>
            <person name="Tang N."/>
            <person name="Kuo A."/>
            <person name="LaButti K."/>
            <person name="Drula E."/>
            <person name="Barry K."/>
            <person name="Clum A."/>
            <person name="Lipzen A."/>
            <person name="Mousain D."/>
            <person name="Ng V."/>
            <person name="Wang R."/>
            <person name="Wang X."/>
            <person name="Dai Y."/>
            <person name="Henrissat B."/>
            <person name="Grigoriev I.V."/>
            <person name="Guerin-Laguette A."/>
            <person name="Yu F."/>
            <person name="Martin F.M."/>
        </authorList>
    </citation>
    <scope>NUCLEOTIDE SEQUENCE</scope>
    <source>
        <strain evidence="1">QP</strain>
    </source>
</reference>
<dbReference type="EMBL" id="JAKELL010000305">
    <property type="protein sequence ID" value="KAH8977541.1"/>
    <property type="molecule type" value="Genomic_DNA"/>
</dbReference>
<accession>A0AAD4L2N2</accession>
<gene>
    <name evidence="1" type="ORF">EDB92DRAFT_1957957</name>
</gene>
<evidence type="ECO:0000313" key="2">
    <source>
        <dbReference type="Proteomes" id="UP001201163"/>
    </source>
</evidence>
<name>A0AAD4L2N2_9AGAM</name>
<proteinExistence type="predicted"/>
<dbReference type="AlphaFoldDB" id="A0AAD4L2N2"/>
<protein>
    <submittedName>
        <fullName evidence="1">Uncharacterized protein</fullName>
    </submittedName>
</protein>
<comment type="caution">
    <text evidence="1">The sequence shown here is derived from an EMBL/GenBank/DDBJ whole genome shotgun (WGS) entry which is preliminary data.</text>
</comment>
<evidence type="ECO:0000313" key="1">
    <source>
        <dbReference type="EMBL" id="KAH8977541.1"/>
    </source>
</evidence>
<sequence length="367" mass="41687">MPQLEVLAIRPKRRYLFLLPYPPAGARALIHLNNLNLLVFVDSYLELVMAFLSCLSAPVSLRRHLKLTLGGYRQNHPLWERFSSLMCETIATVPDPPHGAHFRHEHHGTRVRIWATPSEQGLLRSSWPPLDDLYSLEIRYPGPGYRMPWNPTADYNASSFCHLQQFVAALGGSSVQELLIDCEMGLNITIVPQFSQLCWRALFTGFPSLRTLRFGVGATELLASASKAITTGPSFDEEEPHGDVLPSGLQRVIIDRGEFCTRVLWKWIHYAFKFVPPARVDYLDLRKDVLALLSKRRRGSVDIKPVDDATKALLIFLLRCGSRNDWVFKFALVECKWDEPDGLEILRLLLHSLDLDRDAILETTSSD</sequence>